<evidence type="ECO:0000313" key="8">
    <source>
        <dbReference type="Proteomes" id="UP001304683"/>
    </source>
</evidence>
<dbReference type="RefSeq" id="WP_318751158.1">
    <property type="nucleotide sequence ID" value="NZ_CP132508.1"/>
</dbReference>
<dbReference type="InterPro" id="IPR000209">
    <property type="entry name" value="Peptidase_S8/S53_dom"/>
</dbReference>
<feature type="domain" description="SLH" evidence="6">
    <location>
        <begin position="319"/>
        <end position="382"/>
    </location>
</feature>
<evidence type="ECO:0000259" key="6">
    <source>
        <dbReference type="PROSITE" id="PS51272"/>
    </source>
</evidence>
<proteinExistence type="inferred from homology"/>
<dbReference type="Gene3D" id="2.60.120.380">
    <property type="match status" value="1"/>
</dbReference>
<dbReference type="SUPFAM" id="SSF52743">
    <property type="entry name" value="Subtilisin-like"/>
    <property type="match status" value="1"/>
</dbReference>
<dbReference type="PROSITE" id="PS51272">
    <property type="entry name" value="SLH"/>
    <property type="match status" value="3"/>
</dbReference>
<evidence type="ECO:0000256" key="5">
    <source>
        <dbReference type="PROSITE-ProRule" id="PRU01240"/>
    </source>
</evidence>
<dbReference type="PANTHER" id="PTHR43308:SF5">
    <property type="entry name" value="S-LAYER PROTEIN _ PEPTIDOGLYCAN ENDO-BETA-N-ACETYLGLUCOSAMINIDASE"/>
    <property type="match status" value="1"/>
</dbReference>
<keyword evidence="8" id="KW-1185">Reference proteome</keyword>
<name>A0ABZ0QSC4_9FIRM</name>
<keyword evidence="1" id="KW-0645">Protease</keyword>
<evidence type="ECO:0000256" key="1">
    <source>
        <dbReference type="ARBA" id="ARBA00022670"/>
    </source>
</evidence>
<dbReference type="InterPro" id="IPR023828">
    <property type="entry name" value="Peptidase_S8_Ser-AS"/>
</dbReference>
<feature type="domain" description="SLH" evidence="6">
    <location>
        <begin position="259"/>
        <end position="318"/>
    </location>
</feature>
<keyword evidence="3" id="KW-0378">Hydrolase</keyword>
<dbReference type="Pfam" id="PF00082">
    <property type="entry name" value="Peptidase_S8"/>
    <property type="match status" value="1"/>
</dbReference>
<reference evidence="7 8" key="1">
    <citation type="submission" date="2023-08" db="EMBL/GenBank/DDBJ databases">
        <title>Genome sequence of Thermaerobacter compostii strain Ins1, a spore-forming filamentous bacterium isolated from a deep geothermal reservoir.</title>
        <authorList>
            <person name="Bregnard D."/>
            <person name="Gonzalez D."/>
            <person name="Junier P."/>
        </authorList>
    </citation>
    <scope>NUCLEOTIDE SEQUENCE [LARGE SCALE GENOMIC DNA]</scope>
    <source>
        <strain evidence="7 8">Ins1</strain>
    </source>
</reference>
<evidence type="ECO:0000256" key="3">
    <source>
        <dbReference type="ARBA" id="ARBA00022801"/>
    </source>
</evidence>
<dbReference type="Gene3D" id="3.40.50.200">
    <property type="entry name" value="Peptidase S8/S53 domain"/>
    <property type="match status" value="1"/>
</dbReference>
<keyword evidence="2" id="KW-0677">Repeat</keyword>
<dbReference type="PROSITE" id="PS51892">
    <property type="entry name" value="SUBTILASE"/>
    <property type="match status" value="1"/>
</dbReference>
<sequence length="441" mass="47668">MSIFAVVVAAAGNEELPWLSTPANIPGVIAVAAIDRTGRRASFSNYSEQPLVEPFLTAPGVDVLTTVPTTVDEGGYMEGSGTSFSAPIVSGVAALVRSMYPDYTAWQIIYMLLATADDRGDPGPDKEFGIGVVNAQRAVDPNIHLALLDAYEGNDRPEFAKRFPLGRCVEARVNPVEDLDWYRWQLYFKAPIQVSYSLPSDLRAQVRVEKASGSGGPVLQLDPSRKALTRELPPGQYRILVQGADPEQASLGLYRLCAKVVVKLTDISRHWAKDSIQALADAGVVRGYPGGKFLPDQSMTRAEFVTLVSQAAGLQPLSYTVGFRDVKKGDWFSGHVAAAAKAGYIKGYKDGTFRPNQPITRNEMSVVLAKVLKLSLGGSLPFKDKKQIPSWAAPSVAALVQKGYVSGYPDKTFRGSGKATRAEIATVVNRACLRDQVCVEN</sequence>
<comment type="similarity">
    <text evidence="5">Belongs to the peptidase S8 family.</text>
</comment>
<dbReference type="PANTHER" id="PTHR43308">
    <property type="entry name" value="OUTER MEMBRANE PROTEIN ALPHA-RELATED"/>
    <property type="match status" value="1"/>
</dbReference>
<dbReference type="EMBL" id="CP132508">
    <property type="protein sequence ID" value="WPD19667.1"/>
    <property type="molecule type" value="Genomic_DNA"/>
</dbReference>
<comment type="caution">
    <text evidence="5">Lacks conserved residue(s) required for the propagation of feature annotation.</text>
</comment>
<evidence type="ECO:0000313" key="7">
    <source>
        <dbReference type="EMBL" id="WPD19667.1"/>
    </source>
</evidence>
<evidence type="ECO:0000256" key="2">
    <source>
        <dbReference type="ARBA" id="ARBA00022737"/>
    </source>
</evidence>
<accession>A0ABZ0QSC4</accession>
<dbReference type="PROSITE" id="PS00138">
    <property type="entry name" value="SUBTILASE_SER"/>
    <property type="match status" value="1"/>
</dbReference>
<dbReference type="Proteomes" id="UP001304683">
    <property type="component" value="Chromosome"/>
</dbReference>
<organism evidence="7 8">
    <name type="scientific">Thermaerobacter composti</name>
    <dbReference type="NCBI Taxonomy" id="554949"/>
    <lineage>
        <taxon>Bacteria</taxon>
        <taxon>Bacillati</taxon>
        <taxon>Bacillota</taxon>
        <taxon>Clostridia</taxon>
        <taxon>Eubacteriales</taxon>
        <taxon>Clostridiales Family XVII. Incertae Sedis</taxon>
        <taxon>Thermaerobacter</taxon>
    </lineage>
</organism>
<dbReference type="InterPro" id="IPR001119">
    <property type="entry name" value="SLH_dom"/>
</dbReference>
<gene>
    <name evidence="7" type="ORF">Q5761_03085</name>
</gene>
<feature type="domain" description="SLH" evidence="6">
    <location>
        <begin position="383"/>
        <end position="441"/>
    </location>
</feature>
<dbReference type="InterPro" id="IPR051465">
    <property type="entry name" value="Cell_Envelope_Struct_Comp"/>
</dbReference>
<protein>
    <submittedName>
        <fullName evidence="7">S-layer homology domain-containing protein</fullName>
    </submittedName>
</protein>
<dbReference type="InterPro" id="IPR036852">
    <property type="entry name" value="Peptidase_S8/S53_dom_sf"/>
</dbReference>
<keyword evidence="4" id="KW-0720">Serine protease</keyword>
<dbReference type="Pfam" id="PF00395">
    <property type="entry name" value="SLH"/>
    <property type="match status" value="3"/>
</dbReference>
<evidence type="ECO:0000256" key="4">
    <source>
        <dbReference type="ARBA" id="ARBA00022825"/>
    </source>
</evidence>